<keyword evidence="2 7" id="KW-0963">Cytoplasm</keyword>
<dbReference type="SUPFAM" id="SSF81799">
    <property type="entry name" value="Putative methyltransferase TM0872, insert domain"/>
    <property type="match status" value="1"/>
</dbReference>
<evidence type="ECO:0000256" key="6">
    <source>
        <dbReference type="ARBA" id="ARBA00022691"/>
    </source>
</evidence>
<keyword evidence="5 7" id="KW-0808">Transferase</keyword>
<dbReference type="Pfam" id="PF01795">
    <property type="entry name" value="Methyltransf_5"/>
    <property type="match status" value="1"/>
</dbReference>
<feature type="binding site" evidence="7">
    <location>
        <position position="49"/>
    </location>
    <ligand>
        <name>S-adenosyl-L-methionine</name>
        <dbReference type="ChEBI" id="CHEBI:59789"/>
    </ligand>
</feature>
<name>A0A0A8E788_MESFC</name>
<keyword evidence="9" id="KW-1185">Reference proteome</keyword>
<dbReference type="HAMAP" id="MF_01007">
    <property type="entry name" value="16SrRNA_methyltr_H"/>
    <property type="match status" value="1"/>
</dbReference>
<accession>A0A0A8E788</accession>
<dbReference type="InterPro" id="IPR029063">
    <property type="entry name" value="SAM-dependent_MTases_sf"/>
</dbReference>
<dbReference type="NCBIfam" id="TIGR00006">
    <property type="entry name" value="16S rRNA (cytosine(1402)-N(4))-methyltransferase RsmH"/>
    <property type="match status" value="1"/>
</dbReference>
<comment type="subcellular location">
    <subcellularLocation>
        <location evidence="7">Cytoplasm</location>
    </subcellularLocation>
</comment>
<dbReference type="InterPro" id="IPR002903">
    <property type="entry name" value="RsmH"/>
</dbReference>
<feature type="binding site" evidence="7">
    <location>
        <position position="104"/>
    </location>
    <ligand>
        <name>S-adenosyl-L-methionine</name>
        <dbReference type="ChEBI" id="CHEBI:59789"/>
    </ligand>
</feature>
<feature type="binding site" evidence="7">
    <location>
        <begin position="30"/>
        <end position="32"/>
    </location>
    <ligand>
        <name>S-adenosyl-L-methionine</name>
        <dbReference type="ChEBI" id="CHEBI:59789"/>
    </ligand>
</feature>
<dbReference type="SUPFAM" id="SSF53335">
    <property type="entry name" value="S-adenosyl-L-methionine-dependent methyltransferases"/>
    <property type="match status" value="1"/>
</dbReference>
<dbReference type="GO" id="GO:0070475">
    <property type="term" value="P:rRNA base methylation"/>
    <property type="evidence" value="ECO:0007669"/>
    <property type="project" value="UniProtKB-UniRule"/>
</dbReference>
<dbReference type="EC" id="2.1.1.199" evidence="7"/>
<gene>
    <name evidence="8" type="primary">mraW</name>
    <name evidence="7" type="synonym">rsmH</name>
    <name evidence="8" type="ORF">MYF_01675</name>
</gene>
<keyword evidence="4 7" id="KW-0489">Methyltransferase</keyword>
<protein>
    <recommendedName>
        <fullName evidence="7">Ribosomal RNA small subunit methyltransferase H</fullName>
        <ecNumber evidence="7">2.1.1.199</ecNumber>
    </recommendedName>
    <alternativeName>
        <fullName evidence="7">16S rRNA m(4)C1402 methyltransferase</fullName>
    </alternativeName>
    <alternativeName>
        <fullName evidence="7">rRNA (cytosine-N(4)-)-methyltransferase RsmH</fullName>
    </alternativeName>
</protein>
<dbReference type="PIRSF" id="PIRSF004486">
    <property type="entry name" value="MraW"/>
    <property type="match status" value="1"/>
</dbReference>
<evidence type="ECO:0000256" key="4">
    <source>
        <dbReference type="ARBA" id="ARBA00022603"/>
    </source>
</evidence>
<dbReference type="InterPro" id="IPR023397">
    <property type="entry name" value="SAM-dep_MeTrfase_MraW_recog"/>
</dbReference>
<dbReference type="AlphaFoldDB" id="A0A0A8E788"/>
<dbReference type="PANTHER" id="PTHR11265">
    <property type="entry name" value="S-ADENOSYL-METHYLTRANSFERASE MRAW"/>
    <property type="match status" value="1"/>
</dbReference>
<organism evidence="8 9">
    <name type="scientific">Mesomycoplasma flocculare ATCC 27399</name>
    <dbReference type="NCBI Taxonomy" id="743971"/>
    <lineage>
        <taxon>Bacteria</taxon>
        <taxon>Bacillati</taxon>
        <taxon>Mycoplasmatota</taxon>
        <taxon>Mycoplasmoidales</taxon>
        <taxon>Metamycoplasmataceae</taxon>
        <taxon>Mesomycoplasma</taxon>
    </lineage>
</organism>
<proteinExistence type="inferred from homology"/>
<dbReference type="GO" id="GO:0005737">
    <property type="term" value="C:cytoplasm"/>
    <property type="evidence" value="ECO:0007669"/>
    <property type="project" value="UniProtKB-SubCell"/>
</dbReference>
<dbReference type="EMBL" id="CP007585">
    <property type="protein sequence ID" value="AJC49849.1"/>
    <property type="molecule type" value="Genomic_DNA"/>
</dbReference>
<dbReference type="GO" id="GO:0071424">
    <property type="term" value="F:rRNA (cytosine-N4-)-methyltransferase activity"/>
    <property type="evidence" value="ECO:0007669"/>
    <property type="project" value="UniProtKB-UniRule"/>
</dbReference>
<dbReference type="Proteomes" id="UP000031129">
    <property type="component" value="Chromosome"/>
</dbReference>
<comment type="catalytic activity">
    <reaction evidence="7">
        <text>cytidine(1402) in 16S rRNA + S-adenosyl-L-methionine = N(4)-methylcytidine(1402) in 16S rRNA + S-adenosyl-L-homocysteine + H(+)</text>
        <dbReference type="Rhea" id="RHEA:42928"/>
        <dbReference type="Rhea" id="RHEA-COMP:10286"/>
        <dbReference type="Rhea" id="RHEA-COMP:10287"/>
        <dbReference type="ChEBI" id="CHEBI:15378"/>
        <dbReference type="ChEBI" id="CHEBI:57856"/>
        <dbReference type="ChEBI" id="CHEBI:59789"/>
        <dbReference type="ChEBI" id="CHEBI:74506"/>
        <dbReference type="ChEBI" id="CHEBI:82748"/>
        <dbReference type="EC" id="2.1.1.199"/>
    </reaction>
</comment>
<dbReference type="RefSeq" id="WP_002557511.1">
    <property type="nucleotide sequence ID" value="NZ_CP007585.1"/>
</dbReference>
<dbReference type="STRING" id="743971.MYF_01675"/>
<feature type="binding site" evidence="7">
    <location>
        <position position="76"/>
    </location>
    <ligand>
        <name>S-adenosyl-L-methionine</name>
        <dbReference type="ChEBI" id="CHEBI:59789"/>
    </ligand>
</feature>
<feature type="binding site" evidence="7">
    <location>
        <position position="97"/>
    </location>
    <ligand>
        <name>S-adenosyl-L-methionine</name>
        <dbReference type="ChEBI" id="CHEBI:59789"/>
    </ligand>
</feature>
<comment type="function">
    <text evidence="7">Specifically methylates the N4 position of cytidine in position 1402 (C1402) of 16S rRNA.</text>
</comment>
<evidence type="ECO:0000256" key="7">
    <source>
        <dbReference type="HAMAP-Rule" id="MF_01007"/>
    </source>
</evidence>
<keyword evidence="3 7" id="KW-0698">rRNA processing</keyword>
<reference evidence="8 9" key="1">
    <citation type="journal article" date="2015" name="Genome Announc.">
        <title>Complete Genome Sequence of Mycoplasma flocculare Strain Ms42T (ATCC 27399T).</title>
        <authorList>
            <person name="Calcutt M.J."/>
            <person name="Foecking M.F."/>
            <person name="Heidari M.B."/>
            <person name="McIntosh M.A."/>
        </authorList>
    </citation>
    <scope>NUCLEOTIDE SEQUENCE [LARGE SCALE GENOMIC DNA]</scope>
    <source>
        <strain evidence="9">ATCC 27399</strain>
    </source>
</reference>
<evidence type="ECO:0000256" key="2">
    <source>
        <dbReference type="ARBA" id="ARBA00022490"/>
    </source>
</evidence>
<evidence type="ECO:0000313" key="8">
    <source>
        <dbReference type="EMBL" id="AJC49849.1"/>
    </source>
</evidence>
<keyword evidence="6 7" id="KW-0949">S-adenosyl-L-methionine</keyword>
<dbReference type="Gene3D" id="3.40.50.150">
    <property type="entry name" value="Vaccinia Virus protein VP39"/>
    <property type="match status" value="1"/>
</dbReference>
<evidence type="ECO:0000256" key="3">
    <source>
        <dbReference type="ARBA" id="ARBA00022552"/>
    </source>
</evidence>
<dbReference type="KEGG" id="mfq:MYF_01675"/>
<dbReference type="HOGENOM" id="CLU_038422_2_0_14"/>
<evidence type="ECO:0000256" key="5">
    <source>
        <dbReference type="ARBA" id="ARBA00022679"/>
    </source>
</evidence>
<comment type="similarity">
    <text evidence="1 7">Belongs to the methyltransferase superfamily. RsmH family.</text>
</comment>
<dbReference type="PANTHER" id="PTHR11265:SF0">
    <property type="entry name" value="12S RRNA N4-METHYLCYTIDINE METHYLTRANSFERASE"/>
    <property type="match status" value="1"/>
</dbReference>
<evidence type="ECO:0000313" key="9">
    <source>
        <dbReference type="Proteomes" id="UP000031129"/>
    </source>
</evidence>
<dbReference type="OrthoDB" id="9806637at2"/>
<dbReference type="Gene3D" id="1.10.150.170">
    <property type="entry name" value="Putative methyltransferase TM0872, insert domain"/>
    <property type="match status" value="1"/>
</dbReference>
<evidence type="ECO:0000256" key="1">
    <source>
        <dbReference type="ARBA" id="ARBA00010396"/>
    </source>
</evidence>
<sequence>MHIPVLLEELILALQVNPKGFYVDLTLGRGGHSLAILEKLTTGKLFVFDKDQQALTETKAKLLAVSQNVEFIWSDFSDFDFYLKKLGVEFVDGFVVDLGVSSPQIDDPERGFSYSKNCILDMRMDKSQKLNAFTVLNEYPSEKLVEIFFKYGQISYAREITKAIVASRPLKTTFELVNLVKKVIPALVFAKKNFIKNVFQAVRIEVNNELDSLQKLLEKLPKFLKQGSKVAIISFHSLEDKIVKDAFLELVNKDKLEFFQKGLPKFSMKVFRPKTTELNKNPRSKSAKLRILTKN</sequence>